<protein>
    <submittedName>
        <fullName evidence="1">Uncharacterized protein</fullName>
    </submittedName>
</protein>
<proteinExistence type="predicted"/>
<reference evidence="1" key="1">
    <citation type="journal article" date="2022" name="Plant J.">
        <title>Strategies of tolerance reflected in two North American maple genomes.</title>
        <authorList>
            <person name="McEvoy S.L."/>
            <person name="Sezen U.U."/>
            <person name="Trouern-Trend A."/>
            <person name="McMahon S.M."/>
            <person name="Schaberg P.G."/>
            <person name="Yang J."/>
            <person name="Wegrzyn J.L."/>
            <person name="Swenson N.G."/>
        </authorList>
    </citation>
    <scope>NUCLEOTIDE SEQUENCE</scope>
    <source>
        <strain evidence="1">NS2018</strain>
    </source>
</reference>
<sequence>MDKRRMEREIHRANTSFNIFRVKSARIEDQICLLFATGYRSLDIQILSCGCFLAVEILLRPGSTTFENTQKKFFDVKRLTLQVRESLEELQSKVDKSRLALIGVLIEFEKERLSLQSATTCSATGVQRIIESCHCKCPVCAASFGPNDVKPCISD</sequence>
<organism evidence="1 2">
    <name type="scientific">Acer saccharum</name>
    <name type="common">Sugar maple</name>
    <dbReference type="NCBI Taxonomy" id="4024"/>
    <lineage>
        <taxon>Eukaryota</taxon>
        <taxon>Viridiplantae</taxon>
        <taxon>Streptophyta</taxon>
        <taxon>Embryophyta</taxon>
        <taxon>Tracheophyta</taxon>
        <taxon>Spermatophyta</taxon>
        <taxon>Magnoliopsida</taxon>
        <taxon>eudicotyledons</taxon>
        <taxon>Gunneridae</taxon>
        <taxon>Pentapetalae</taxon>
        <taxon>rosids</taxon>
        <taxon>malvids</taxon>
        <taxon>Sapindales</taxon>
        <taxon>Sapindaceae</taxon>
        <taxon>Hippocastanoideae</taxon>
        <taxon>Acereae</taxon>
        <taxon>Acer</taxon>
    </lineage>
</organism>
<comment type="caution">
    <text evidence="1">The sequence shown here is derived from an EMBL/GenBank/DDBJ whole genome shotgun (WGS) entry which is preliminary data.</text>
</comment>
<dbReference type="EMBL" id="JAUESC010000003">
    <property type="protein sequence ID" value="KAK0602426.1"/>
    <property type="molecule type" value="Genomic_DNA"/>
</dbReference>
<gene>
    <name evidence="1" type="ORF">LWI29_033207</name>
</gene>
<dbReference type="AlphaFoldDB" id="A0AA39W5X6"/>
<reference evidence="1" key="2">
    <citation type="submission" date="2023-06" db="EMBL/GenBank/DDBJ databases">
        <authorList>
            <person name="Swenson N.G."/>
            <person name="Wegrzyn J.L."/>
            <person name="Mcevoy S.L."/>
        </authorList>
    </citation>
    <scope>NUCLEOTIDE SEQUENCE</scope>
    <source>
        <strain evidence="1">NS2018</strain>
        <tissue evidence="1">Leaf</tissue>
    </source>
</reference>
<dbReference type="Proteomes" id="UP001168877">
    <property type="component" value="Unassembled WGS sequence"/>
</dbReference>
<name>A0AA39W5X6_ACESA</name>
<accession>A0AA39W5X6</accession>
<evidence type="ECO:0000313" key="1">
    <source>
        <dbReference type="EMBL" id="KAK0602426.1"/>
    </source>
</evidence>
<keyword evidence="2" id="KW-1185">Reference proteome</keyword>
<evidence type="ECO:0000313" key="2">
    <source>
        <dbReference type="Proteomes" id="UP001168877"/>
    </source>
</evidence>